<sequence>MNALKKIIESLKNEQIPYEVLQRISVKHARHNIQTHHIQKMIKPLVENVRRALGRQDENAERAWETLFQTIAIIIEHCKKSLT</sequence>
<feature type="domain" description="Globin" evidence="2">
    <location>
        <begin position="2"/>
        <end position="72"/>
    </location>
</feature>
<evidence type="ECO:0000313" key="3">
    <source>
        <dbReference type="Proteomes" id="UP000095285"/>
    </source>
</evidence>
<dbReference type="InterPro" id="IPR012292">
    <property type="entry name" value="Globin/Proto"/>
</dbReference>
<accession>A0A1I7VKJ4</accession>
<keyword evidence="1" id="KW-0408">Iron</keyword>
<dbReference type="Proteomes" id="UP000095285">
    <property type="component" value="Unassembled WGS sequence"/>
</dbReference>
<keyword evidence="1" id="KW-0813">Transport</keyword>
<reference evidence="4" key="2">
    <citation type="submission" date="2016-11" db="UniProtKB">
        <authorList>
            <consortium name="WormBaseParasite"/>
        </authorList>
    </citation>
    <scope>IDENTIFICATION</scope>
</reference>
<dbReference type="GO" id="GO:0005344">
    <property type="term" value="F:oxygen carrier activity"/>
    <property type="evidence" value="ECO:0007669"/>
    <property type="project" value="UniProtKB-KW"/>
</dbReference>
<keyword evidence="3" id="KW-1185">Reference proteome</keyword>
<proteinExistence type="inferred from homology"/>
<evidence type="ECO:0000259" key="2">
    <source>
        <dbReference type="Pfam" id="PF00042"/>
    </source>
</evidence>
<comment type="similarity">
    <text evidence="1">Belongs to the globin family.</text>
</comment>
<dbReference type="AlphaFoldDB" id="A0A1I7VKJ4"/>
<reference evidence="3" key="1">
    <citation type="submission" date="2012-04" db="EMBL/GenBank/DDBJ databases">
        <title>The Genome Sequence of Loa loa.</title>
        <authorList>
            <consortium name="The Broad Institute Genome Sequencing Platform"/>
            <consortium name="Broad Institute Genome Sequencing Center for Infectious Disease"/>
            <person name="Nutman T.B."/>
            <person name="Fink D.L."/>
            <person name="Russ C."/>
            <person name="Young S."/>
            <person name="Zeng Q."/>
            <person name="Gargeya S."/>
            <person name="Alvarado L."/>
            <person name="Berlin A."/>
            <person name="Chapman S.B."/>
            <person name="Chen Z."/>
            <person name="Freedman E."/>
            <person name="Gellesch M."/>
            <person name="Goldberg J."/>
            <person name="Griggs A."/>
            <person name="Gujja S."/>
            <person name="Heilman E.R."/>
            <person name="Heiman D."/>
            <person name="Howarth C."/>
            <person name="Mehta T."/>
            <person name="Neiman D."/>
            <person name="Pearson M."/>
            <person name="Roberts A."/>
            <person name="Saif S."/>
            <person name="Shea T."/>
            <person name="Shenoy N."/>
            <person name="Sisk P."/>
            <person name="Stolte C."/>
            <person name="Sykes S."/>
            <person name="White J."/>
            <person name="Yandava C."/>
            <person name="Haas B."/>
            <person name="Henn M.R."/>
            <person name="Nusbaum C."/>
            <person name="Birren B."/>
        </authorList>
    </citation>
    <scope>NUCLEOTIDE SEQUENCE [LARGE SCALE GENOMIC DNA]</scope>
</reference>
<keyword evidence="1" id="KW-0561">Oxygen transport</keyword>
<dbReference type="InterPro" id="IPR000971">
    <property type="entry name" value="Globin"/>
</dbReference>
<dbReference type="GO" id="GO:0019825">
    <property type="term" value="F:oxygen binding"/>
    <property type="evidence" value="ECO:0007669"/>
    <property type="project" value="InterPro"/>
</dbReference>
<dbReference type="Pfam" id="PF00042">
    <property type="entry name" value="Globin"/>
    <property type="match status" value="1"/>
</dbReference>
<name>A0A1I7VKJ4_LOALO</name>
<evidence type="ECO:0000256" key="1">
    <source>
        <dbReference type="RuleBase" id="RU000356"/>
    </source>
</evidence>
<keyword evidence="1" id="KW-0349">Heme</keyword>
<protein>
    <submittedName>
        <fullName evidence="4">GLOBIN domain-containing protein</fullName>
    </submittedName>
</protein>
<organism evidence="3 4">
    <name type="scientific">Loa loa</name>
    <name type="common">Eye worm</name>
    <name type="synonym">Filaria loa</name>
    <dbReference type="NCBI Taxonomy" id="7209"/>
    <lineage>
        <taxon>Eukaryota</taxon>
        <taxon>Metazoa</taxon>
        <taxon>Ecdysozoa</taxon>
        <taxon>Nematoda</taxon>
        <taxon>Chromadorea</taxon>
        <taxon>Rhabditida</taxon>
        <taxon>Spirurina</taxon>
        <taxon>Spiruromorpha</taxon>
        <taxon>Filarioidea</taxon>
        <taxon>Onchocercidae</taxon>
        <taxon>Loa</taxon>
    </lineage>
</organism>
<dbReference type="InterPro" id="IPR009050">
    <property type="entry name" value="Globin-like_sf"/>
</dbReference>
<dbReference type="GO" id="GO:0020037">
    <property type="term" value="F:heme binding"/>
    <property type="evidence" value="ECO:0007669"/>
    <property type="project" value="InterPro"/>
</dbReference>
<keyword evidence="1" id="KW-0479">Metal-binding</keyword>
<evidence type="ECO:0000313" key="4">
    <source>
        <dbReference type="WBParaSite" id="EN70_3541"/>
    </source>
</evidence>
<dbReference type="SUPFAM" id="SSF46458">
    <property type="entry name" value="Globin-like"/>
    <property type="match status" value="1"/>
</dbReference>
<dbReference type="WBParaSite" id="EN70_3541">
    <property type="protein sequence ID" value="EN70_3541"/>
    <property type="gene ID" value="EN70_3541"/>
</dbReference>
<dbReference type="Gene3D" id="1.10.490.10">
    <property type="entry name" value="Globins"/>
    <property type="match status" value="1"/>
</dbReference>